<organism evidence="2 3">
    <name type="scientific">Metarhizium robertsii</name>
    <dbReference type="NCBI Taxonomy" id="568076"/>
    <lineage>
        <taxon>Eukaryota</taxon>
        <taxon>Fungi</taxon>
        <taxon>Dikarya</taxon>
        <taxon>Ascomycota</taxon>
        <taxon>Pezizomycotina</taxon>
        <taxon>Sordariomycetes</taxon>
        <taxon>Hypocreomycetidae</taxon>
        <taxon>Hypocreales</taxon>
        <taxon>Clavicipitaceae</taxon>
        <taxon>Metarhizium</taxon>
    </lineage>
</organism>
<feature type="signal peptide" evidence="1">
    <location>
        <begin position="1"/>
        <end position="17"/>
    </location>
</feature>
<gene>
    <name evidence="2" type="ORF">X797_009647</name>
</gene>
<evidence type="ECO:0000313" key="2">
    <source>
        <dbReference type="EMBL" id="EXU97197.1"/>
    </source>
</evidence>
<comment type="caution">
    <text evidence="2">The sequence shown here is derived from an EMBL/GenBank/DDBJ whole genome shotgun (WGS) entry which is preliminary data.</text>
</comment>
<reference evidence="2 3" key="1">
    <citation type="submission" date="2014-02" db="EMBL/GenBank/DDBJ databases">
        <title>The genome sequence of the entomopathogenic fungus Metarhizium robertsii ARSEF 2575.</title>
        <authorList>
            <person name="Giuliano Garisto Donzelli B."/>
            <person name="Roe B.A."/>
            <person name="Macmil S.L."/>
            <person name="Krasnoff S.B."/>
            <person name="Gibson D.M."/>
        </authorList>
    </citation>
    <scope>NUCLEOTIDE SEQUENCE [LARGE SCALE GENOMIC DNA]</scope>
    <source>
        <strain evidence="2 3">ARSEF 2575</strain>
    </source>
</reference>
<dbReference type="HOGENOM" id="CLU_2923134_0_0_1"/>
<dbReference type="EMBL" id="JELW01000039">
    <property type="protein sequence ID" value="EXU97197.1"/>
    <property type="molecule type" value="Genomic_DNA"/>
</dbReference>
<dbReference type="Proteomes" id="UP000030151">
    <property type="component" value="Unassembled WGS sequence"/>
</dbReference>
<accession>A0A0A1UQF2</accession>
<feature type="chain" id="PRO_5001981053" evidence="1">
    <location>
        <begin position="18"/>
        <end position="61"/>
    </location>
</feature>
<evidence type="ECO:0000256" key="1">
    <source>
        <dbReference type="SAM" id="SignalP"/>
    </source>
</evidence>
<proteinExistence type="predicted"/>
<keyword evidence="1" id="KW-0732">Signal</keyword>
<protein>
    <submittedName>
        <fullName evidence="2">Uncharacterized protein</fullName>
    </submittedName>
</protein>
<sequence>MLAIGTCVLWLLVAASAARLDEQHLLSHANIEHGAYVKLDEIVIDDASSPPGPAAQDLFAR</sequence>
<evidence type="ECO:0000313" key="3">
    <source>
        <dbReference type="Proteomes" id="UP000030151"/>
    </source>
</evidence>
<dbReference type="AlphaFoldDB" id="A0A0A1UQF2"/>
<name>A0A0A1UQF2_9HYPO</name>